<reference evidence="11" key="1">
    <citation type="submission" date="2014-11" db="EMBL/GenBank/DDBJ databases">
        <authorList>
            <person name="Wibberg D."/>
        </authorList>
    </citation>
    <scope>NUCLEOTIDE SEQUENCE [LARGE SCALE GENOMIC DNA]</scope>
    <source>
        <strain evidence="11">L3</strain>
    </source>
</reference>
<comment type="cofactor">
    <cofactor evidence="1">
        <name>Zn(2+)</name>
        <dbReference type="ChEBI" id="CHEBI:29105"/>
    </cofactor>
</comment>
<dbReference type="AlphaFoldDB" id="A0A0C7NJH4"/>
<dbReference type="UniPathway" id="UPA00621"/>
<keyword evidence="8 9" id="KW-0012">Acyltransferase</keyword>
<evidence type="ECO:0000256" key="1">
    <source>
        <dbReference type="ARBA" id="ARBA00001947"/>
    </source>
</evidence>
<dbReference type="Proteomes" id="UP000032809">
    <property type="component" value="Chromosome I"/>
</dbReference>
<dbReference type="Pfam" id="PF06130">
    <property type="entry name" value="PTAC"/>
    <property type="match status" value="1"/>
</dbReference>
<gene>
    <name evidence="10" type="primary">pduL</name>
    <name evidence="10" type="ORF">DTL3_0787</name>
</gene>
<evidence type="ECO:0000256" key="8">
    <source>
        <dbReference type="ARBA" id="ARBA00023315"/>
    </source>
</evidence>
<comment type="catalytic activity">
    <reaction evidence="9">
        <text>propanoyl-CoA + phosphate = propanoyl phosphate + CoA</text>
        <dbReference type="Rhea" id="RHEA:28046"/>
        <dbReference type="ChEBI" id="CHEBI:43474"/>
        <dbReference type="ChEBI" id="CHEBI:57287"/>
        <dbReference type="ChEBI" id="CHEBI:57392"/>
        <dbReference type="ChEBI" id="CHEBI:58933"/>
        <dbReference type="EC" id="2.3.1.222"/>
    </reaction>
</comment>
<dbReference type="EMBL" id="LN824141">
    <property type="protein sequence ID" value="CEP78096.1"/>
    <property type="molecule type" value="Genomic_DNA"/>
</dbReference>
<dbReference type="STRING" id="1006576.DTL3_0787"/>
<dbReference type="OrthoDB" id="9784365at2"/>
<organism evidence="10 11">
    <name type="scientific">Defluviitoga tunisiensis</name>
    <dbReference type="NCBI Taxonomy" id="1006576"/>
    <lineage>
        <taxon>Bacteria</taxon>
        <taxon>Thermotogati</taxon>
        <taxon>Thermotogota</taxon>
        <taxon>Thermotogae</taxon>
        <taxon>Petrotogales</taxon>
        <taxon>Petrotogaceae</taxon>
        <taxon>Defluviitoga</taxon>
    </lineage>
</organism>
<keyword evidence="6" id="KW-0479">Metal-binding</keyword>
<dbReference type="PANTHER" id="PTHR39453:SF1">
    <property type="entry name" value="PHOSPHATE PROPANOYLTRANSFERASE"/>
    <property type="match status" value="1"/>
</dbReference>
<keyword evidence="11" id="KW-1185">Reference proteome</keyword>
<evidence type="ECO:0000256" key="9">
    <source>
        <dbReference type="PIRNR" id="PIRNR010130"/>
    </source>
</evidence>
<comment type="pathway">
    <text evidence="9">Polyol metabolism; 1,2-propanediol degradation.</text>
</comment>
<evidence type="ECO:0000256" key="5">
    <source>
        <dbReference type="ARBA" id="ARBA00022679"/>
    </source>
</evidence>
<dbReference type="InterPro" id="IPR008300">
    <property type="entry name" value="PTAC"/>
</dbReference>
<dbReference type="PATRIC" id="fig|1006576.9.peg.775"/>
<evidence type="ECO:0000256" key="3">
    <source>
        <dbReference type="ARBA" id="ARBA00012206"/>
    </source>
</evidence>
<comment type="function">
    <text evidence="9">Involved in 1,2-propanediol (1,2-PD) degradation by catalyzing the conversion of propanoyl-CoA to propanoyl-phosphate.</text>
</comment>
<evidence type="ECO:0000313" key="11">
    <source>
        <dbReference type="Proteomes" id="UP000032809"/>
    </source>
</evidence>
<dbReference type="GO" id="GO:0046872">
    <property type="term" value="F:metal ion binding"/>
    <property type="evidence" value="ECO:0007669"/>
    <property type="project" value="UniProtKB-KW"/>
</dbReference>
<dbReference type="HOGENOM" id="CLU_080676_1_0_0"/>
<dbReference type="PIRSF" id="PIRSF010130">
    <property type="entry name" value="PduL"/>
    <property type="match status" value="1"/>
</dbReference>
<proteinExistence type="inferred from homology"/>
<keyword evidence="7" id="KW-0862">Zinc</keyword>
<keyword evidence="5 9" id="KW-0808">Transferase</keyword>
<protein>
    <recommendedName>
        <fullName evidence="4 9">Phosphate propanoyltransferase</fullName>
        <ecNumber evidence="3 9">2.3.1.222</ecNumber>
    </recommendedName>
</protein>
<dbReference type="PANTHER" id="PTHR39453">
    <property type="entry name" value="PHOSPHATE PROPANOYLTRANSFERASE"/>
    <property type="match status" value="1"/>
</dbReference>
<dbReference type="NCBIfam" id="NF011652">
    <property type="entry name" value="PRK15070.1"/>
    <property type="match status" value="1"/>
</dbReference>
<name>A0A0C7NJH4_DEFTU</name>
<sequence length="196" mass="21727">MQLKEPGIVVGVSNRHVHLSQEDLERLFGKGYKLTPTKDLGQPGQFACDERVDLVGPKGTIENVRILGPVRKNSQVEISRTDSFKLGINAPVRDSGDVQGTPGIKIKGPNGEIELAKGVIIAKRHIHMLPSQAEHYGVKDKDLVSVYCDKEGRRLIFQDVLVRVSEKYALEFHVDTDEANAALLNNGDYVKIVEKF</sequence>
<dbReference type="GO" id="GO:0051144">
    <property type="term" value="P:1,2-propanediol catabolic process"/>
    <property type="evidence" value="ECO:0007669"/>
    <property type="project" value="UniProtKB-UniPathway"/>
</dbReference>
<evidence type="ECO:0000256" key="6">
    <source>
        <dbReference type="ARBA" id="ARBA00022723"/>
    </source>
</evidence>
<evidence type="ECO:0000256" key="2">
    <source>
        <dbReference type="ARBA" id="ARBA00007342"/>
    </source>
</evidence>
<dbReference type="GO" id="GO:0016747">
    <property type="term" value="F:acyltransferase activity, transferring groups other than amino-acyl groups"/>
    <property type="evidence" value="ECO:0007669"/>
    <property type="project" value="InterPro"/>
</dbReference>
<evidence type="ECO:0000256" key="4">
    <source>
        <dbReference type="ARBA" id="ARBA00020837"/>
    </source>
</evidence>
<evidence type="ECO:0000313" key="10">
    <source>
        <dbReference type="EMBL" id="CEP78096.1"/>
    </source>
</evidence>
<evidence type="ECO:0000256" key="7">
    <source>
        <dbReference type="ARBA" id="ARBA00022833"/>
    </source>
</evidence>
<dbReference type="KEGG" id="dtn:DTL3_0787"/>
<accession>A0A0C7NJH4</accession>
<comment type="similarity">
    <text evidence="2 9">Belongs to the PduL family.</text>
</comment>
<dbReference type="EC" id="2.3.1.222" evidence="3 9"/>